<proteinExistence type="predicted"/>
<name>A0A6M1PIB4_9BACL</name>
<feature type="domain" description="Penicillin-binding protein transpeptidase" evidence="1">
    <location>
        <begin position="295"/>
        <end position="610"/>
    </location>
</feature>
<dbReference type="GO" id="GO:0005886">
    <property type="term" value="C:plasma membrane"/>
    <property type="evidence" value="ECO:0007669"/>
    <property type="project" value="TreeGrafter"/>
</dbReference>
<dbReference type="SUPFAM" id="SSF56601">
    <property type="entry name" value="beta-lactamase/transpeptidase-like"/>
    <property type="match status" value="1"/>
</dbReference>
<comment type="caution">
    <text evidence="2">The sequence shown here is derived from an EMBL/GenBank/DDBJ whole genome shotgun (WGS) entry which is preliminary data.</text>
</comment>
<dbReference type="GO" id="GO:0071555">
    <property type="term" value="P:cell wall organization"/>
    <property type="evidence" value="ECO:0007669"/>
    <property type="project" value="TreeGrafter"/>
</dbReference>
<organism evidence="2 3">
    <name type="scientific">Paenibacillus apii</name>
    <dbReference type="NCBI Taxonomy" id="1850370"/>
    <lineage>
        <taxon>Bacteria</taxon>
        <taxon>Bacillati</taxon>
        <taxon>Bacillota</taxon>
        <taxon>Bacilli</taxon>
        <taxon>Bacillales</taxon>
        <taxon>Paenibacillaceae</taxon>
        <taxon>Paenibacillus</taxon>
    </lineage>
</organism>
<reference evidence="2 3" key="1">
    <citation type="submission" date="2020-02" db="EMBL/GenBank/DDBJ databases">
        <authorList>
            <person name="Gao J."/>
            <person name="Sun J."/>
        </authorList>
    </citation>
    <scope>NUCLEOTIDE SEQUENCE [LARGE SCALE GENOMIC DNA]</scope>
    <source>
        <strain evidence="2 3">7124</strain>
    </source>
</reference>
<dbReference type="EMBL" id="JAAKGU010000004">
    <property type="protein sequence ID" value="NGM82940.1"/>
    <property type="molecule type" value="Genomic_DNA"/>
</dbReference>
<dbReference type="Proteomes" id="UP000480151">
    <property type="component" value="Unassembled WGS sequence"/>
</dbReference>
<dbReference type="InterPro" id="IPR001460">
    <property type="entry name" value="PCN-bd_Tpept"/>
</dbReference>
<dbReference type="InterPro" id="IPR012338">
    <property type="entry name" value="Beta-lactam/transpept-like"/>
</dbReference>
<dbReference type="RefSeq" id="WP_165097834.1">
    <property type="nucleotide sequence ID" value="NZ_JAAKGU010000004.1"/>
</dbReference>
<dbReference type="AlphaFoldDB" id="A0A6M1PIB4"/>
<dbReference type="InterPro" id="IPR050515">
    <property type="entry name" value="Beta-lactam/transpept"/>
</dbReference>
<evidence type="ECO:0000313" key="3">
    <source>
        <dbReference type="Proteomes" id="UP000480151"/>
    </source>
</evidence>
<dbReference type="SUPFAM" id="SSF56519">
    <property type="entry name" value="Penicillin binding protein dimerisation domain"/>
    <property type="match status" value="1"/>
</dbReference>
<dbReference type="PANTHER" id="PTHR30627:SF24">
    <property type="entry name" value="PENICILLIN-BINDING PROTEIN 4B"/>
    <property type="match status" value="1"/>
</dbReference>
<dbReference type="Gene3D" id="3.90.1310.10">
    <property type="entry name" value="Penicillin-binding protein 2a (Domain 2)"/>
    <property type="match status" value="1"/>
</dbReference>
<protein>
    <submittedName>
        <fullName evidence="2">Penicillin-binding protein 2</fullName>
    </submittedName>
</protein>
<dbReference type="GO" id="GO:0008658">
    <property type="term" value="F:penicillin binding"/>
    <property type="evidence" value="ECO:0007669"/>
    <property type="project" value="InterPro"/>
</dbReference>
<sequence>MPSKRRYKNKRISVTLILLAAVFALLVLRLAWIQFVISGRRVPGGQYPLAKMSRIQSEREVVLDTGRGRLYDRHGLPLAGETIWAAAFYPQEAGKRGESGAGTADSLQALRRLALVLGVPYKQLQEKREKLVQPFLWPAKSGGGPLALTPVQAAEIGRLRIDGVRVLPYACRPGGSLTGRQWLGHLSEARPKQMSRAAGGNAASVGNGGNGGSGLRVTMEGTTGLEKTLEPLLRGVGHTEVVARVDAEGKRLPGSGLTVRTPSNPYYPLKLQTTVDLKLQDKIERLAAESGVKEGAVVVLEAGTGDVAVMVSLPFYDPGNVSPEGGEWNNRALQAAAPGSIFKIVTAAAALEAGVTSPGETFHCHGAYGKYGLSCHKKAGHGALTLEQGFALSCNSVFAALAERLTASQLQSAALALGLGRDIGWRQEKVLGLPLLQPLSGEQRGTVFRTLIPGDGGARVQTAIGQRDAMVTPLQAANLVVTLLHGGEVRAPRILREVDFANGQKLMDLPPHLAPAPEGRISERTAKLLRSWMRRVVTDGTGRSLSGARWSLAGKSGTAETLVRRAPRTNQWFIGFGPAEKPEYALAVLVKNAAPESPHTATRLFGEIMDLLAEPSGG</sequence>
<dbReference type="GO" id="GO:0071972">
    <property type="term" value="F:peptidoglycan L,D-transpeptidase activity"/>
    <property type="evidence" value="ECO:0007669"/>
    <property type="project" value="TreeGrafter"/>
</dbReference>
<dbReference type="InterPro" id="IPR036138">
    <property type="entry name" value="PBP_dimer_sf"/>
</dbReference>
<evidence type="ECO:0000259" key="1">
    <source>
        <dbReference type="Pfam" id="PF00905"/>
    </source>
</evidence>
<evidence type="ECO:0000313" key="2">
    <source>
        <dbReference type="EMBL" id="NGM82940.1"/>
    </source>
</evidence>
<dbReference type="Pfam" id="PF00905">
    <property type="entry name" value="Transpeptidase"/>
    <property type="match status" value="1"/>
</dbReference>
<gene>
    <name evidence="2" type="ORF">G5B47_11000</name>
</gene>
<accession>A0A6M1PIB4</accession>
<dbReference type="Gene3D" id="3.40.710.10">
    <property type="entry name" value="DD-peptidase/beta-lactamase superfamily"/>
    <property type="match status" value="1"/>
</dbReference>
<dbReference type="PANTHER" id="PTHR30627">
    <property type="entry name" value="PEPTIDOGLYCAN D,D-TRANSPEPTIDASE"/>
    <property type="match status" value="1"/>
</dbReference>
<keyword evidence="3" id="KW-1185">Reference proteome</keyword>